<reference evidence="2" key="1">
    <citation type="submission" date="2022-09" db="EMBL/GenBank/DDBJ databases">
        <title>Intensive care unit water sources are persistently colonized with multi-drug resistant bacteria and are the site of extensive horizontal gene transfer of antibiotic resistance genes.</title>
        <authorList>
            <person name="Diorio-Toth L."/>
        </authorList>
    </citation>
    <scope>NUCLEOTIDE SEQUENCE</scope>
    <source>
        <strain evidence="2">GD03711</strain>
    </source>
</reference>
<feature type="signal peptide" evidence="1">
    <location>
        <begin position="1"/>
        <end position="23"/>
    </location>
</feature>
<dbReference type="AlphaFoldDB" id="A0AA42R2F6"/>
<gene>
    <name evidence="2" type="ORF">N5E88_22105</name>
</gene>
<protein>
    <submittedName>
        <fullName evidence="2">Uncharacterized protein</fullName>
    </submittedName>
</protein>
<dbReference type="RefSeq" id="WP_197228373.1">
    <property type="nucleotide sequence ID" value="NZ_CP104838.1"/>
</dbReference>
<proteinExistence type="predicted"/>
<evidence type="ECO:0000256" key="1">
    <source>
        <dbReference type="SAM" id="SignalP"/>
    </source>
</evidence>
<accession>A0AA42R2F6</accession>
<evidence type="ECO:0000313" key="3">
    <source>
        <dbReference type="Proteomes" id="UP001161707"/>
    </source>
</evidence>
<feature type="chain" id="PRO_5041352459" evidence="1">
    <location>
        <begin position="24"/>
        <end position="142"/>
    </location>
</feature>
<dbReference type="Proteomes" id="UP001161707">
    <property type="component" value="Unassembled WGS sequence"/>
</dbReference>
<keyword evidence="1" id="KW-0732">Signal</keyword>
<dbReference type="EMBL" id="JAOCIY010000089">
    <property type="protein sequence ID" value="MDH1482159.1"/>
    <property type="molecule type" value="Genomic_DNA"/>
</dbReference>
<evidence type="ECO:0000313" key="2">
    <source>
        <dbReference type="EMBL" id="MDH1482159.1"/>
    </source>
</evidence>
<name>A0AA42R2F6_ENTCL</name>
<sequence>MPVNKTMMAIAASIIALSANSYAADDHKGHDHDKKAGAHQDDTKPMYGGVVSVVKDMNYELVAKPASLELYITDHGKPVDVKNATATVTLLSAAGKEEAKLTPMGGNKLGVAGNFKTGAGTKALAMVTVPSQPVVNVRFSLK</sequence>
<organism evidence="2 3">
    <name type="scientific">Enterobacter cloacae</name>
    <dbReference type="NCBI Taxonomy" id="550"/>
    <lineage>
        <taxon>Bacteria</taxon>
        <taxon>Pseudomonadati</taxon>
        <taxon>Pseudomonadota</taxon>
        <taxon>Gammaproteobacteria</taxon>
        <taxon>Enterobacterales</taxon>
        <taxon>Enterobacteriaceae</taxon>
        <taxon>Enterobacter</taxon>
        <taxon>Enterobacter cloacae complex</taxon>
    </lineage>
</organism>
<comment type="caution">
    <text evidence="2">The sequence shown here is derived from an EMBL/GenBank/DDBJ whole genome shotgun (WGS) entry which is preliminary data.</text>
</comment>